<dbReference type="Pfam" id="PF04402">
    <property type="entry name" value="SIMPL"/>
    <property type="match status" value="1"/>
</dbReference>
<dbReference type="Gene3D" id="3.30.70.2970">
    <property type="entry name" value="Protein of unknown function (DUF541), domain 2"/>
    <property type="match status" value="1"/>
</dbReference>
<accession>A0ABU7H3G3</accession>
<dbReference type="EMBL" id="JAZDQU010000002">
    <property type="protein sequence ID" value="MEE1885518.1"/>
    <property type="molecule type" value="Genomic_DNA"/>
</dbReference>
<dbReference type="InterPro" id="IPR016907">
    <property type="entry name" value="UCP029033"/>
</dbReference>
<dbReference type="Proteomes" id="UP001337681">
    <property type="component" value="Unassembled WGS sequence"/>
</dbReference>
<evidence type="ECO:0000256" key="1">
    <source>
        <dbReference type="SAM" id="Phobius"/>
    </source>
</evidence>
<keyword evidence="1" id="KW-1133">Transmembrane helix</keyword>
<dbReference type="PANTHER" id="PTHR34387:SF2">
    <property type="entry name" value="SLR1258 PROTEIN"/>
    <property type="match status" value="1"/>
</dbReference>
<reference evidence="2 3" key="1">
    <citation type="submission" date="2024-01" db="EMBL/GenBank/DDBJ databases">
        <title>Pedobacter sp. nov., isolated from oil-contaminated soil.</title>
        <authorList>
            <person name="Le N.T.T."/>
        </authorList>
    </citation>
    <scope>NUCLEOTIDE SEQUENCE [LARGE SCALE GENOMIC DNA]</scope>
    <source>
        <strain evidence="2 3">VNH31</strain>
    </source>
</reference>
<name>A0ABU7H3G3_9SPHI</name>
<dbReference type="InterPro" id="IPR052022">
    <property type="entry name" value="26kDa_periplasmic_antigen"/>
</dbReference>
<protein>
    <submittedName>
        <fullName evidence="2">SIMPL domain-containing protein</fullName>
    </submittedName>
</protein>
<gene>
    <name evidence="2" type="ORF">VRU49_08830</name>
</gene>
<sequence length="247" mass="27665">MEGNNKTNIATLIIAISVIISALIVGNAYKYKYNDKRRVLVTGKAEKNFVSDLIVWEGNYSRIAMDLKNAYSQLKSDETAIRSYLKNKGLSDNEIIFSSININKIYNPIYDNNGRMISNNFGGYNLFQNIKVESKNIDLVEKISREITELIQSGIEFNSTAPSYYYTKMSELKIDLLAKASKDAKDRSESIAQNAGSSLGDLKYANMGVFQITGQNSNEDYSYGGAFNTHSKNKTASITIRTEYALK</sequence>
<keyword evidence="1" id="KW-0472">Membrane</keyword>
<dbReference type="InterPro" id="IPR007497">
    <property type="entry name" value="SIMPL/DUF541"/>
</dbReference>
<dbReference type="PIRSF" id="PIRSF029033">
    <property type="entry name" value="UCP029033"/>
    <property type="match status" value="1"/>
</dbReference>
<evidence type="ECO:0000313" key="3">
    <source>
        <dbReference type="Proteomes" id="UP001337681"/>
    </source>
</evidence>
<feature type="transmembrane region" description="Helical" evidence="1">
    <location>
        <begin position="12"/>
        <end position="29"/>
    </location>
</feature>
<comment type="caution">
    <text evidence="2">The sequence shown here is derived from an EMBL/GenBank/DDBJ whole genome shotgun (WGS) entry which is preliminary data.</text>
</comment>
<evidence type="ECO:0000313" key="2">
    <source>
        <dbReference type="EMBL" id="MEE1885518.1"/>
    </source>
</evidence>
<keyword evidence="3" id="KW-1185">Reference proteome</keyword>
<organism evidence="2 3">
    <name type="scientific">Pedobacter flavus</name>
    <dbReference type="NCBI Taxonomy" id="3113906"/>
    <lineage>
        <taxon>Bacteria</taxon>
        <taxon>Pseudomonadati</taxon>
        <taxon>Bacteroidota</taxon>
        <taxon>Sphingobacteriia</taxon>
        <taxon>Sphingobacteriales</taxon>
        <taxon>Sphingobacteriaceae</taxon>
        <taxon>Pedobacter</taxon>
    </lineage>
</organism>
<dbReference type="PANTHER" id="PTHR34387">
    <property type="entry name" value="SLR1258 PROTEIN"/>
    <property type="match status" value="1"/>
</dbReference>
<proteinExistence type="predicted"/>
<dbReference type="RefSeq" id="WP_330146415.1">
    <property type="nucleotide sequence ID" value="NZ_JAZDQU010000002.1"/>
</dbReference>
<keyword evidence="1" id="KW-0812">Transmembrane</keyword>